<organism evidence="3 4">
    <name type="scientific">Urochloa decumbens</name>
    <dbReference type="NCBI Taxonomy" id="240449"/>
    <lineage>
        <taxon>Eukaryota</taxon>
        <taxon>Viridiplantae</taxon>
        <taxon>Streptophyta</taxon>
        <taxon>Embryophyta</taxon>
        <taxon>Tracheophyta</taxon>
        <taxon>Spermatophyta</taxon>
        <taxon>Magnoliopsida</taxon>
        <taxon>Liliopsida</taxon>
        <taxon>Poales</taxon>
        <taxon>Poaceae</taxon>
        <taxon>PACMAD clade</taxon>
        <taxon>Panicoideae</taxon>
        <taxon>Panicodae</taxon>
        <taxon>Paniceae</taxon>
        <taxon>Melinidinae</taxon>
        <taxon>Urochloa</taxon>
    </lineage>
</organism>
<evidence type="ECO:0000256" key="2">
    <source>
        <dbReference type="SAM" id="SignalP"/>
    </source>
</evidence>
<dbReference type="SUPFAM" id="SSF49503">
    <property type="entry name" value="Cupredoxins"/>
    <property type="match status" value="1"/>
</dbReference>
<evidence type="ECO:0008006" key="5">
    <source>
        <dbReference type="Google" id="ProtNLM"/>
    </source>
</evidence>
<dbReference type="InterPro" id="IPR008972">
    <property type="entry name" value="Cupredoxin"/>
</dbReference>
<feature type="signal peptide" evidence="2">
    <location>
        <begin position="1"/>
        <end position="26"/>
    </location>
</feature>
<dbReference type="Proteomes" id="UP001497457">
    <property type="component" value="Chromosome 18b"/>
</dbReference>
<protein>
    <recommendedName>
        <fullName evidence="5">Phytocyanin domain-containing protein</fullName>
    </recommendedName>
</protein>
<proteinExistence type="predicted"/>
<evidence type="ECO:0000256" key="1">
    <source>
        <dbReference type="SAM" id="MobiDB-lite"/>
    </source>
</evidence>
<gene>
    <name evidence="3" type="ORF">URODEC1_LOCUS41023</name>
</gene>
<feature type="compositionally biased region" description="Polar residues" evidence="1">
    <location>
        <begin position="53"/>
        <end position="69"/>
    </location>
</feature>
<dbReference type="EMBL" id="OZ075128">
    <property type="protein sequence ID" value="CAL4954779.1"/>
    <property type="molecule type" value="Genomic_DNA"/>
</dbReference>
<feature type="region of interest" description="Disordered" evidence="1">
    <location>
        <begin position="43"/>
        <end position="69"/>
    </location>
</feature>
<sequence length="190" mass="19546">MRPCSCSDVSLVLALGFAAFVAASAATTHGGVFYVGDTVGSGTANRRRATTTGQPATTSRSSTPLCSSTRRARTPCWSWTSATTRHATGKTPSTSYATADSAYMLGRTGPLYFISSDVGRCKQGQKLMVVITAETTAEPPAGSQAPSLSPSVPPYTSIAASSKYYMPPLAAPSPFEEPSVSPSPSPAGLP</sequence>
<keyword evidence="2" id="KW-0732">Signal</keyword>
<evidence type="ECO:0000313" key="4">
    <source>
        <dbReference type="Proteomes" id="UP001497457"/>
    </source>
</evidence>
<dbReference type="Gene3D" id="2.60.40.420">
    <property type="entry name" value="Cupredoxins - blue copper proteins"/>
    <property type="match status" value="1"/>
</dbReference>
<keyword evidence="4" id="KW-1185">Reference proteome</keyword>
<feature type="chain" id="PRO_5044782382" description="Phytocyanin domain-containing protein" evidence="2">
    <location>
        <begin position="27"/>
        <end position="190"/>
    </location>
</feature>
<reference evidence="4" key="1">
    <citation type="submission" date="2024-06" db="EMBL/GenBank/DDBJ databases">
        <authorList>
            <person name="Ryan C."/>
        </authorList>
    </citation>
    <scope>NUCLEOTIDE SEQUENCE [LARGE SCALE GENOMIC DNA]</scope>
</reference>
<feature type="region of interest" description="Disordered" evidence="1">
    <location>
        <begin position="171"/>
        <end position="190"/>
    </location>
</feature>
<dbReference type="AlphaFoldDB" id="A0ABC8Z3A8"/>
<accession>A0ABC8Z3A8</accession>
<evidence type="ECO:0000313" key="3">
    <source>
        <dbReference type="EMBL" id="CAL4954779.1"/>
    </source>
</evidence>
<reference evidence="3 4" key="2">
    <citation type="submission" date="2024-10" db="EMBL/GenBank/DDBJ databases">
        <authorList>
            <person name="Ryan C."/>
        </authorList>
    </citation>
    <scope>NUCLEOTIDE SEQUENCE [LARGE SCALE GENOMIC DNA]</scope>
</reference>
<feature type="compositionally biased region" description="Pro residues" evidence="1">
    <location>
        <begin position="181"/>
        <end position="190"/>
    </location>
</feature>
<name>A0ABC8Z3A8_9POAL</name>